<organism evidence="2">
    <name type="scientific">Hexamita inflata</name>
    <dbReference type="NCBI Taxonomy" id="28002"/>
    <lineage>
        <taxon>Eukaryota</taxon>
        <taxon>Metamonada</taxon>
        <taxon>Diplomonadida</taxon>
        <taxon>Hexamitidae</taxon>
        <taxon>Hexamitinae</taxon>
        <taxon>Hexamita</taxon>
    </lineage>
</organism>
<dbReference type="EMBL" id="CAXDID020000230">
    <property type="protein sequence ID" value="CAL6060445.1"/>
    <property type="molecule type" value="Genomic_DNA"/>
</dbReference>
<dbReference type="Proteomes" id="UP001642409">
    <property type="component" value="Unassembled WGS sequence"/>
</dbReference>
<feature type="compositionally biased region" description="Polar residues" evidence="1">
    <location>
        <begin position="22"/>
        <end position="33"/>
    </location>
</feature>
<accession>A0AA86PTY2</accession>
<feature type="region of interest" description="Disordered" evidence="1">
    <location>
        <begin position="379"/>
        <end position="427"/>
    </location>
</feature>
<evidence type="ECO:0000256" key="1">
    <source>
        <dbReference type="SAM" id="MobiDB-lite"/>
    </source>
</evidence>
<protein>
    <submittedName>
        <fullName evidence="2">Uncharacterized protein</fullName>
    </submittedName>
</protein>
<evidence type="ECO:0000313" key="3">
    <source>
        <dbReference type="EMBL" id="CAL6060445.1"/>
    </source>
</evidence>
<reference evidence="3 4" key="2">
    <citation type="submission" date="2024-07" db="EMBL/GenBank/DDBJ databases">
        <authorList>
            <person name="Akdeniz Z."/>
        </authorList>
    </citation>
    <scope>NUCLEOTIDE SEQUENCE [LARGE SCALE GENOMIC DNA]</scope>
</reference>
<sequence length="685" mass="81041">MNLDNFLDELNHMDELLDSVSKNNISQAEQQKLSTEENNNKTTEQYHTEQYQQHIEEPIVTANEYEKPQEKSISSEQSDQSESKSEQEVDNSETLLQIIQEQDRQIQQFKYQSENALQLAKEQLRSEAERKLRERLGAQIKQELQQTISAEYKQIIMNQLTQAEIETLCFDFIEKSKAALKADYQKQIQLKLNEIERIREDSENKSKVKQAETQFKRQIQQIQLQKEREIAQYLNQNSTLKKKIEQLEQQLSENNANQSNLTIKYENLMSKLEQSNIELNTKSNILKETQVQVLNLQQELEKANENEAEIMKMLETQQTQIKEQNAKINEVENEKEAFAKENAKLKEQILLGQQKQNQIEKNQFEKIQKDNELKQLKQQIEKQEKEQREREIQQNMNKQKEEQIQRENSRKIQQEKFDQQREQALQATKQSTVYTLKSEVKNNFAEPKEEVTQYRLSQKQIPQNTKDMSKESQQQLVDQMKQKYLTQYQSSIMNELQPEINLTVQPVQEMQKPQNIKQLNSQIPRGSNVISPQKQIIEPNNTYESIMVQLQNENEQQQYFTNQKPLEFEQNKLTPLLDKALAFTLKLWDQNETSFTYRNQFMQMLQPNNVAQAIKIVKEELNKQKQYQEVYGNAIALIQERELTKSVRDDNKLVQKIVAECKKLGSVFYRGIDYIEILQIEGLLQ</sequence>
<name>A0AA86PTY2_9EUKA</name>
<dbReference type="AlphaFoldDB" id="A0AA86PTY2"/>
<reference evidence="2" key="1">
    <citation type="submission" date="2023-06" db="EMBL/GenBank/DDBJ databases">
        <authorList>
            <person name="Kurt Z."/>
        </authorList>
    </citation>
    <scope>NUCLEOTIDE SEQUENCE</scope>
</reference>
<feature type="compositionally biased region" description="Basic and acidic residues" evidence="1">
    <location>
        <begin position="379"/>
        <end position="421"/>
    </location>
</feature>
<evidence type="ECO:0000313" key="2">
    <source>
        <dbReference type="EMBL" id="CAI9945781.1"/>
    </source>
</evidence>
<feature type="region of interest" description="Disordered" evidence="1">
    <location>
        <begin position="22"/>
        <end position="51"/>
    </location>
</feature>
<feature type="compositionally biased region" description="Basic and acidic residues" evidence="1">
    <location>
        <begin position="34"/>
        <end position="47"/>
    </location>
</feature>
<evidence type="ECO:0000313" key="4">
    <source>
        <dbReference type="Proteomes" id="UP001642409"/>
    </source>
</evidence>
<dbReference type="EMBL" id="CATOUU010000751">
    <property type="protein sequence ID" value="CAI9945781.1"/>
    <property type="molecule type" value="Genomic_DNA"/>
</dbReference>
<proteinExistence type="predicted"/>
<keyword evidence="4" id="KW-1185">Reference proteome</keyword>
<comment type="caution">
    <text evidence="2">The sequence shown here is derived from an EMBL/GenBank/DDBJ whole genome shotgun (WGS) entry which is preliminary data.</text>
</comment>
<feature type="compositionally biased region" description="Low complexity" evidence="1">
    <location>
        <begin position="71"/>
        <end position="80"/>
    </location>
</feature>
<feature type="region of interest" description="Disordered" evidence="1">
    <location>
        <begin position="66"/>
        <end position="92"/>
    </location>
</feature>
<gene>
    <name evidence="2" type="ORF">HINF_LOCUS33426</name>
    <name evidence="3" type="ORF">HINF_LOCUS49229</name>
</gene>